<comment type="caution">
    <text evidence="1">The sequence shown here is derived from an EMBL/GenBank/DDBJ whole genome shotgun (WGS) entry which is preliminary data.</text>
</comment>
<proteinExistence type="predicted"/>
<reference evidence="1 2" key="1">
    <citation type="journal article" date="2016" name="BMC Genomics">
        <title>Genome sequencing and secondary metabolism of the postharvest pathogen Penicillium griseofulvum.</title>
        <authorList>
            <person name="Banani H."/>
            <person name="Marcet-Houben M."/>
            <person name="Ballester A.R."/>
            <person name="Abbruscato P."/>
            <person name="Gonzalez-Candelas L."/>
            <person name="Gabaldon T."/>
            <person name="Spadaro D."/>
        </authorList>
    </citation>
    <scope>NUCLEOTIDE SEQUENCE [LARGE SCALE GENOMIC DNA]</scope>
    <source>
        <strain evidence="1 2">PG3</strain>
    </source>
</reference>
<protein>
    <submittedName>
        <fullName evidence="1">Uncharacterized protein</fullName>
    </submittedName>
</protein>
<dbReference type="OMA" id="DIMFVLN"/>
<accession>A0A135LUV3</accession>
<dbReference type="Proteomes" id="UP000070168">
    <property type="component" value="Unassembled WGS sequence"/>
</dbReference>
<dbReference type="AlphaFoldDB" id="A0A135LUV3"/>
<organism evidence="1 2">
    <name type="scientific">Penicillium patulum</name>
    <name type="common">Penicillium griseofulvum</name>
    <dbReference type="NCBI Taxonomy" id="5078"/>
    <lineage>
        <taxon>Eukaryota</taxon>
        <taxon>Fungi</taxon>
        <taxon>Dikarya</taxon>
        <taxon>Ascomycota</taxon>
        <taxon>Pezizomycotina</taxon>
        <taxon>Eurotiomycetes</taxon>
        <taxon>Eurotiomycetidae</taxon>
        <taxon>Eurotiales</taxon>
        <taxon>Aspergillaceae</taxon>
        <taxon>Penicillium</taxon>
    </lineage>
</organism>
<keyword evidence="2" id="KW-1185">Reference proteome</keyword>
<sequence length="223" mass="25460">MAESTESFHMGIPEGPPTGRASEPLIAFVARAAPPRVYDDLNQLKYYLRPALTELREAYERKCGSLENRTYINCPLIHKSVTPLDENCDSFLSITDVMIYAREYDRDVKLVLAHWDAITSDTLSFASVFEDFTDLKVTICVHGTLSADHDSAFHEFDAHRVTAHYQGLIRLEEQFVIDNALRFVVRLEEVRSVRIRVEESVGIMMQATGQPEGELYENVLWML</sequence>
<dbReference type="GeneID" id="63710951"/>
<dbReference type="EMBL" id="LHQR01000020">
    <property type="protein sequence ID" value="KXG52681.1"/>
    <property type="molecule type" value="Genomic_DNA"/>
</dbReference>
<name>A0A135LUV3_PENPA</name>
<gene>
    <name evidence="1" type="ORF">PGRI_079370</name>
</gene>
<dbReference type="RefSeq" id="XP_040651216.1">
    <property type="nucleotide sequence ID" value="XM_040795651.1"/>
</dbReference>
<dbReference type="OrthoDB" id="4352039at2759"/>
<evidence type="ECO:0000313" key="2">
    <source>
        <dbReference type="Proteomes" id="UP000070168"/>
    </source>
</evidence>
<evidence type="ECO:0000313" key="1">
    <source>
        <dbReference type="EMBL" id="KXG52681.1"/>
    </source>
</evidence>